<dbReference type="NCBIfam" id="TIGR04057">
    <property type="entry name" value="SusC_RagA_signa"/>
    <property type="match status" value="1"/>
</dbReference>
<protein>
    <submittedName>
        <fullName evidence="4">SusC/RagA family TonB-linked outer membrane protein</fullName>
    </submittedName>
</protein>
<evidence type="ECO:0000256" key="2">
    <source>
        <dbReference type="SAM" id="SignalP"/>
    </source>
</evidence>
<sequence>MTKPKLLALYLLWHVCGLCTAHAQHQITGVVVHANDGTPLTGVSVNVKNTQNTVATDEDGRYSINVSESRGILVFTYVGFKPKEESIGGRPIVNIELEPDEDMLDEVVIVAFGEQKKESMVSSITTVNPRELKGPTSNLTSMLAGRVSGMIAYQRSGEPGADNAQFFIRGITSFGSGKIDPLILIDGMESTADALARLQPDDIAGFSVLKDAAAASLYGARGANGVVLVTTKSGVNDRTRFNFRFENSISNNTTNFRLADNITYMKLANEAVLTRDPIGPLPYSQNKIDQTAAGENPLLYPSNDWIGMLIRDYTANQRFNMNVNGGGRVAQFYISGTYNKDNGMLKTNDKNNFDNNIDLKNYEVRSNVNVLLTPSTEGIVRTSGNFTDYTGPIGGGSAVFRSATTANPVLFPAVFPASDISYANHPLFGNAPRGNNNNSVYANPYASMVSGFQQYNRTQLNVQLEIKQDFNFLVEGLRARLMAFTQRHSYFSLERQYNPFYYFASPNNFSPSGYSLQLLNEESATEYLNYNEGDKIVNTTAYLETAINYHRTFSEKHDISGMLIGIFRNHLNGNAGSLQLSLPFRNQGLSGRFTYGYDNRYLFEANFGFNGSERFAENHRFGFFPSAGAAWNINNERFFEPLLPIISKLKVRATYGLVGNDQIGDPDDRFFYMSNVTLNDHSRRAVFGENYSYIRPGVSVSRYTNDQISWERAYKTNIGIDVGLFNRLNMVVDVFHERRTNILMVRSYIPTTMGLTAPIAANVGEAEGKGVDVELDYGANFRRNWLRVRGTFTFATNRLLVNEEPEYAENMYYLSRVGHSLSQYYGLIAERLFIDDEDVKNSPPQAFGEVRGGDIKYRDLNGDGQITNLDRVNGLGFPMMPEIIYGMGFSFGSENFDVSAFFQGSARSSLFIDPTAISPFVMDGANQNGLLQVIADDHWSETNRNSYAFWPRLSATGNNNNNQPSTWWMRNGAFVRLKSVELGYNFTGKALQRMKVNGLRLYLNGVNLFLISSFKMWDPEQGSNGRDSDRLGSNGLGYPPQRIFNIGVNVQL</sequence>
<dbReference type="RefSeq" id="WP_379024492.1">
    <property type="nucleotide sequence ID" value="NZ_JBHRTA010000038.1"/>
</dbReference>
<dbReference type="SUPFAM" id="SSF56935">
    <property type="entry name" value="Porins"/>
    <property type="match status" value="1"/>
</dbReference>
<name>A0ABV7JQT3_9SPHI</name>
<dbReference type="InterPro" id="IPR037066">
    <property type="entry name" value="Plug_dom_sf"/>
</dbReference>
<dbReference type="Proteomes" id="UP001595526">
    <property type="component" value="Unassembled WGS sequence"/>
</dbReference>
<evidence type="ECO:0000313" key="5">
    <source>
        <dbReference type="Proteomes" id="UP001595526"/>
    </source>
</evidence>
<gene>
    <name evidence="4" type="ORF">ACFOET_16115</name>
</gene>
<keyword evidence="1" id="KW-0472">Membrane</keyword>
<dbReference type="EMBL" id="JBHRTA010000038">
    <property type="protein sequence ID" value="MFC3199151.1"/>
    <property type="molecule type" value="Genomic_DNA"/>
</dbReference>
<dbReference type="InterPro" id="IPR012910">
    <property type="entry name" value="Plug_dom"/>
</dbReference>
<proteinExistence type="inferred from homology"/>
<accession>A0ABV7JQT3</accession>
<reference evidence="5" key="1">
    <citation type="journal article" date="2019" name="Int. J. Syst. Evol. Microbiol.">
        <title>The Global Catalogue of Microorganisms (GCM) 10K type strain sequencing project: providing services to taxonomists for standard genome sequencing and annotation.</title>
        <authorList>
            <consortium name="The Broad Institute Genomics Platform"/>
            <consortium name="The Broad Institute Genome Sequencing Center for Infectious Disease"/>
            <person name="Wu L."/>
            <person name="Ma J."/>
        </authorList>
    </citation>
    <scope>NUCLEOTIDE SEQUENCE [LARGE SCALE GENOMIC DNA]</scope>
    <source>
        <strain evidence="5">KCTC 52416</strain>
    </source>
</reference>
<comment type="caution">
    <text evidence="4">The sequence shown here is derived from an EMBL/GenBank/DDBJ whole genome shotgun (WGS) entry which is preliminary data.</text>
</comment>
<keyword evidence="1" id="KW-0813">Transport</keyword>
<dbReference type="SUPFAM" id="SSF49464">
    <property type="entry name" value="Carboxypeptidase regulatory domain-like"/>
    <property type="match status" value="1"/>
</dbReference>
<evidence type="ECO:0000256" key="1">
    <source>
        <dbReference type="PROSITE-ProRule" id="PRU01360"/>
    </source>
</evidence>
<keyword evidence="1" id="KW-1134">Transmembrane beta strand</keyword>
<feature type="signal peptide" evidence="2">
    <location>
        <begin position="1"/>
        <end position="23"/>
    </location>
</feature>
<dbReference type="InterPro" id="IPR008969">
    <property type="entry name" value="CarboxyPept-like_regulatory"/>
</dbReference>
<organism evidence="4 5">
    <name type="scientific">Parapedobacter deserti</name>
    <dbReference type="NCBI Taxonomy" id="1912957"/>
    <lineage>
        <taxon>Bacteria</taxon>
        <taxon>Pseudomonadati</taxon>
        <taxon>Bacteroidota</taxon>
        <taxon>Sphingobacteriia</taxon>
        <taxon>Sphingobacteriales</taxon>
        <taxon>Sphingobacteriaceae</taxon>
        <taxon>Parapedobacter</taxon>
    </lineage>
</organism>
<keyword evidence="1" id="KW-0998">Cell outer membrane</keyword>
<comment type="subcellular location">
    <subcellularLocation>
        <location evidence="1">Cell outer membrane</location>
        <topology evidence="1">Multi-pass membrane protein</topology>
    </subcellularLocation>
</comment>
<dbReference type="Pfam" id="PF13715">
    <property type="entry name" value="CarbopepD_reg_2"/>
    <property type="match status" value="1"/>
</dbReference>
<evidence type="ECO:0000313" key="4">
    <source>
        <dbReference type="EMBL" id="MFC3199151.1"/>
    </source>
</evidence>
<dbReference type="NCBIfam" id="TIGR04056">
    <property type="entry name" value="OMP_RagA_SusC"/>
    <property type="match status" value="1"/>
</dbReference>
<evidence type="ECO:0000259" key="3">
    <source>
        <dbReference type="Pfam" id="PF07715"/>
    </source>
</evidence>
<dbReference type="InterPro" id="IPR023996">
    <property type="entry name" value="TonB-dep_OMP_SusC/RagA"/>
</dbReference>
<feature type="domain" description="TonB-dependent receptor plug" evidence="3">
    <location>
        <begin position="117"/>
        <end position="226"/>
    </location>
</feature>
<keyword evidence="5" id="KW-1185">Reference proteome</keyword>
<comment type="similarity">
    <text evidence="1">Belongs to the TonB-dependent receptor family.</text>
</comment>
<dbReference type="Pfam" id="PF07715">
    <property type="entry name" value="Plug"/>
    <property type="match status" value="1"/>
</dbReference>
<dbReference type="PROSITE" id="PS52016">
    <property type="entry name" value="TONB_DEPENDENT_REC_3"/>
    <property type="match status" value="1"/>
</dbReference>
<dbReference type="InterPro" id="IPR023997">
    <property type="entry name" value="TonB-dep_OMP_SusC/RagA_CS"/>
</dbReference>
<feature type="chain" id="PRO_5046477040" evidence="2">
    <location>
        <begin position="24"/>
        <end position="1052"/>
    </location>
</feature>
<keyword evidence="2" id="KW-0732">Signal</keyword>
<dbReference type="InterPro" id="IPR039426">
    <property type="entry name" value="TonB-dep_rcpt-like"/>
</dbReference>
<dbReference type="Gene3D" id="2.170.130.10">
    <property type="entry name" value="TonB-dependent receptor, plug domain"/>
    <property type="match status" value="1"/>
</dbReference>
<keyword evidence="1" id="KW-0812">Transmembrane</keyword>
<dbReference type="Gene3D" id="2.60.40.1120">
    <property type="entry name" value="Carboxypeptidase-like, regulatory domain"/>
    <property type="match status" value="1"/>
</dbReference>